<comment type="caution">
    <text evidence="1">The sequence shown here is derived from an EMBL/GenBank/DDBJ whole genome shotgun (WGS) entry which is preliminary data.</text>
</comment>
<proteinExistence type="predicted"/>
<accession>A0ACC2DSA1</accession>
<reference evidence="2" key="1">
    <citation type="journal article" date="2024" name="Proc. Natl. Acad. Sci. U.S.A.">
        <title>Extraordinary preservation of gene collinearity over three hundred million years revealed in homosporous lycophytes.</title>
        <authorList>
            <person name="Li C."/>
            <person name="Wickell D."/>
            <person name="Kuo L.Y."/>
            <person name="Chen X."/>
            <person name="Nie B."/>
            <person name="Liao X."/>
            <person name="Peng D."/>
            <person name="Ji J."/>
            <person name="Jenkins J."/>
            <person name="Williams M."/>
            <person name="Shu S."/>
            <person name="Plott C."/>
            <person name="Barry K."/>
            <person name="Rajasekar S."/>
            <person name="Grimwood J."/>
            <person name="Han X."/>
            <person name="Sun S."/>
            <person name="Hou Z."/>
            <person name="He W."/>
            <person name="Dai G."/>
            <person name="Sun C."/>
            <person name="Schmutz J."/>
            <person name="Leebens-Mack J.H."/>
            <person name="Li F.W."/>
            <person name="Wang L."/>
        </authorList>
    </citation>
    <scope>NUCLEOTIDE SEQUENCE [LARGE SCALE GENOMIC DNA]</scope>
    <source>
        <strain evidence="2">cv. PW_Plant_1</strain>
    </source>
</reference>
<evidence type="ECO:0000313" key="1">
    <source>
        <dbReference type="EMBL" id="KAJ7557160.1"/>
    </source>
</evidence>
<evidence type="ECO:0000313" key="2">
    <source>
        <dbReference type="Proteomes" id="UP001162992"/>
    </source>
</evidence>
<keyword evidence="2" id="KW-1185">Reference proteome</keyword>
<gene>
    <name evidence="1" type="ORF">O6H91_05G114100</name>
</gene>
<dbReference type="Proteomes" id="UP001162992">
    <property type="component" value="Chromosome 5"/>
</dbReference>
<sequence length="651" mass="73288">MDFQKPLFFGPLKGFSKPRAKTARKPRSATLLREFVLSFEPSDIPNQVEHESFYSLDLLQEIRREGDVLETNPTLTTGEAVGCLEEEMHPLKKKHSVERQVSQKDSDTHARGKTNNSLKGFIQNDNEQSHSRRPYKKEGRSAAETTHEGNLLVGKADRKDYMGSMEGKRSERYMKELLNREANQDGAGRVNLETAKSRDQRSEIARKGNPSARLPDAQRGVLQGNRNIVRKYQPGKNFQEAPLQVEGRPTKLKLKVGGITHTLQTFLPAQKVDSRKGSEVREATKPELKKRRQRLILQGISDDEDIDILPADNPRERSTKQQSSVLKNSSLPKKVEDGGACSRSDPVFEQMGSTRHGDRNLSASPSGQPLRKSSRVVKKRVFDVEEDDAPETEKKRRRRFKGDDDELYEDEDNENAAISEGEASSDADVNSLDDDEHGSRKSFQKMKGQLSQVAAKKKKEASLTARQRALQSCKERDIDPGTSLIEFPDGLPSSIPRKQKAKLTEEETQAKKAEAAMRRKQQIEKAAKDIQASAIQKILCQDSVRKKREDRLQKQREEIAQSKKAAELEVASNSIRWIFGPNGTVVSWSKDVELPTLFKSGPSSYPPPREKCAVPTCNNAYKYRHSKLKLPLCSLECYRIVEAPSKIGSAF</sequence>
<organism evidence="1 2">
    <name type="scientific">Diphasiastrum complanatum</name>
    <name type="common">Issler's clubmoss</name>
    <name type="synonym">Lycopodium complanatum</name>
    <dbReference type="NCBI Taxonomy" id="34168"/>
    <lineage>
        <taxon>Eukaryota</taxon>
        <taxon>Viridiplantae</taxon>
        <taxon>Streptophyta</taxon>
        <taxon>Embryophyta</taxon>
        <taxon>Tracheophyta</taxon>
        <taxon>Lycopodiopsida</taxon>
        <taxon>Lycopodiales</taxon>
        <taxon>Lycopodiaceae</taxon>
        <taxon>Lycopodioideae</taxon>
        <taxon>Diphasiastrum</taxon>
    </lineage>
</organism>
<protein>
    <submittedName>
        <fullName evidence="1">Uncharacterized protein</fullName>
    </submittedName>
</protein>
<dbReference type="EMBL" id="CM055096">
    <property type="protein sequence ID" value="KAJ7557160.1"/>
    <property type="molecule type" value="Genomic_DNA"/>
</dbReference>
<name>A0ACC2DSA1_DIPCM</name>